<evidence type="ECO:0000313" key="1">
    <source>
        <dbReference type="EMBL" id="OQP55596.1"/>
    </source>
</evidence>
<evidence type="ECO:0008006" key="3">
    <source>
        <dbReference type="Google" id="ProtNLM"/>
    </source>
</evidence>
<name>A0ABX3P705_9BACT</name>
<accession>A0ABX3P705</accession>
<dbReference type="Proteomes" id="UP000192277">
    <property type="component" value="Unassembled WGS sequence"/>
</dbReference>
<keyword evidence="2" id="KW-1185">Reference proteome</keyword>
<dbReference type="RefSeq" id="WP_014223220.1">
    <property type="nucleotide sequence ID" value="NZ_LWBO01000001.1"/>
</dbReference>
<gene>
    <name evidence="1" type="ORF">A4D02_04645</name>
</gene>
<evidence type="ECO:0000313" key="2">
    <source>
        <dbReference type="Proteomes" id="UP000192277"/>
    </source>
</evidence>
<organism evidence="1 2">
    <name type="scientific">Niastella koreensis</name>
    <dbReference type="NCBI Taxonomy" id="354356"/>
    <lineage>
        <taxon>Bacteria</taxon>
        <taxon>Pseudomonadati</taxon>
        <taxon>Bacteroidota</taxon>
        <taxon>Chitinophagia</taxon>
        <taxon>Chitinophagales</taxon>
        <taxon>Chitinophagaceae</taxon>
        <taxon>Niastella</taxon>
    </lineage>
</organism>
<sequence length="200" mass="24079">MKNSALIAETRQIYNSIEQQIEKISLEAEEGKRIEQSFCLAMRTWLEMEVLVSDHRFLDQEEEIYFYKNLKPQFLGLIEYFTLLYKSVLFQPEDRMKTGLYWEHELKSCRELISIYNTNCRFYEQHLFGTDLCHLEQNNRQSLLFGLNVDRLNFTDASYSYLRGRLIAMKRYQKYIQIKLYENTVLLKDLLVFDHHSLAN</sequence>
<proteinExistence type="predicted"/>
<comment type="caution">
    <text evidence="1">The sequence shown here is derived from an EMBL/GenBank/DDBJ whole genome shotgun (WGS) entry which is preliminary data.</text>
</comment>
<protein>
    <recommendedName>
        <fullName evidence="3">RteC protein</fullName>
    </recommendedName>
</protein>
<dbReference type="EMBL" id="LWBO01000001">
    <property type="protein sequence ID" value="OQP55596.1"/>
    <property type="molecule type" value="Genomic_DNA"/>
</dbReference>
<reference evidence="1 2" key="1">
    <citation type="submission" date="2016-04" db="EMBL/GenBank/DDBJ databases">
        <authorList>
            <person name="Chen L."/>
            <person name="Zhuang W."/>
            <person name="Wang G."/>
        </authorList>
    </citation>
    <scope>NUCLEOTIDE SEQUENCE [LARGE SCALE GENOMIC DNA]</scope>
    <source>
        <strain evidence="2">GR20</strain>
    </source>
</reference>